<organism evidence="2 3">
    <name type="scientific">Candidatus Parabacteroides intestinipullorum</name>
    <dbReference type="NCBI Taxonomy" id="2838723"/>
    <lineage>
        <taxon>Bacteria</taxon>
        <taxon>Pseudomonadati</taxon>
        <taxon>Bacteroidota</taxon>
        <taxon>Bacteroidia</taxon>
        <taxon>Bacteroidales</taxon>
        <taxon>Tannerellaceae</taxon>
        <taxon>Parabacteroides</taxon>
    </lineage>
</organism>
<evidence type="ECO:0000256" key="1">
    <source>
        <dbReference type="SAM" id="SignalP"/>
    </source>
</evidence>
<dbReference type="EMBL" id="DXEL01000013">
    <property type="protein sequence ID" value="HIX73687.1"/>
    <property type="molecule type" value="Genomic_DNA"/>
</dbReference>
<dbReference type="Gene3D" id="3.10.450.50">
    <property type="match status" value="1"/>
</dbReference>
<comment type="caution">
    <text evidence="2">The sequence shown here is derived from an EMBL/GenBank/DDBJ whole genome shotgun (WGS) entry which is preliminary data.</text>
</comment>
<dbReference type="InterPro" id="IPR031977">
    <property type="entry name" value="DUF4783"/>
</dbReference>
<dbReference type="Pfam" id="PF16022">
    <property type="entry name" value="DUF4783"/>
    <property type="match status" value="1"/>
</dbReference>
<evidence type="ECO:0000313" key="2">
    <source>
        <dbReference type="EMBL" id="HIX73687.1"/>
    </source>
</evidence>
<keyword evidence="1" id="KW-0732">Signal</keyword>
<protein>
    <submittedName>
        <fullName evidence="2">DUF4783 domain-containing protein</fullName>
    </submittedName>
</protein>
<feature type="chain" id="PRO_5039703914" evidence="1">
    <location>
        <begin position="20"/>
        <end position="123"/>
    </location>
</feature>
<reference evidence="2" key="1">
    <citation type="journal article" date="2021" name="PeerJ">
        <title>Extensive microbial diversity within the chicken gut microbiome revealed by metagenomics and culture.</title>
        <authorList>
            <person name="Gilroy R."/>
            <person name="Ravi A."/>
            <person name="Getino M."/>
            <person name="Pursley I."/>
            <person name="Horton D.L."/>
            <person name="Alikhan N.F."/>
            <person name="Baker D."/>
            <person name="Gharbi K."/>
            <person name="Hall N."/>
            <person name="Watson M."/>
            <person name="Adriaenssens E.M."/>
            <person name="Foster-Nyarko E."/>
            <person name="Jarju S."/>
            <person name="Secka A."/>
            <person name="Antonio M."/>
            <person name="Oren A."/>
            <person name="Chaudhuri R.R."/>
            <person name="La Ragione R."/>
            <person name="Hildebrand F."/>
            <person name="Pallen M.J."/>
        </authorList>
    </citation>
    <scope>NUCLEOTIDE SEQUENCE</scope>
    <source>
        <strain evidence="2">ChiGjej6B6-14162</strain>
    </source>
</reference>
<gene>
    <name evidence="2" type="ORF">H9977_01325</name>
</gene>
<name>A0A9D1X704_9BACT</name>
<sequence>MKRWLLLTLAMCGFLFAQAADITSISNALKQGNSASLTGKFDKEADIALPGSSKRCDEKEAIAMLSTFFSGNKPKDFKLLHHADKKESGFFVGKISTATGEYRVNITYRAEGNKAIIQSIRIE</sequence>
<reference evidence="2" key="2">
    <citation type="submission" date="2021-04" db="EMBL/GenBank/DDBJ databases">
        <authorList>
            <person name="Gilroy R."/>
        </authorList>
    </citation>
    <scope>NUCLEOTIDE SEQUENCE</scope>
    <source>
        <strain evidence="2">ChiGjej6B6-14162</strain>
    </source>
</reference>
<dbReference type="Proteomes" id="UP000886740">
    <property type="component" value="Unassembled WGS sequence"/>
</dbReference>
<proteinExistence type="predicted"/>
<dbReference type="AlphaFoldDB" id="A0A9D1X704"/>
<evidence type="ECO:0000313" key="3">
    <source>
        <dbReference type="Proteomes" id="UP000886740"/>
    </source>
</evidence>
<accession>A0A9D1X704</accession>
<feature type="signal peptide" evidence="1">
    <location>
        <begin position="1"/>
        <end position="19"/>
    </location>
</feature>